<protein>
    <submittedName>
        <fullName evidence="1">Uncharacterized protein</fullName>
    </submittedName>
</protein>
<evidence type="ECO:0000313" key="1">
    <source>
        <dbReference type="EMBL" id="RKL04636.1"/>
    </source>
</evidence>
<dbReference type="Proteomes" id="UP000285860">
    <property type="component" value="Unassembled WGS sequence"/>
</dbReference>
<accession>A0A420QIR3</accession>
<name>A0A420QIR3_FUSOX</name>
<organism evidence="1 2">
    <name type="scientific">Fusarium oxysporum</name>
    <name type="common">Fusarium vascular wilt</name>
    <dbReference type="NCBI Taxonomy" id="5507"/>
    <lineage>
        <taxon>Eukaryota</taxon>
        <taxon>Fungi</taxon>
        <taxon>Dikarya</taxon>
        <taxon>Ascomycota</taxon>
        <taxon>Pezizomycotina</taxon>
        <taxon>Sordariomycetes</taxon>
        <taxon>Hypocreomycetidae</taxon>
        <taxon>Hypocreales</taxon>
        <taxon>Nectriaceae</taxon>
        <taxon>Fusarium</taxon>
        <taxon>Fusarium oxysporum species complex</taxon>
    </lineage>
</organism>
<proteinExistence type="predicted"/>
<dbReference type="EMBL" id="MRCY01000062">
    <property type="protein sequence ID" value="RKL04636.1"/>
    <property type="molecule type" value="Genomic_DNA"/>
</dbReference>
<reference evidence="1 2" key="1">
    <citation type="journal article" date="2018" name="Sci. Rep.">
        <title>Characterisation of pathogen-specific regions and novel effector candidates in Fusarium oxysporum f. sp. cepae.</title>
        <authorList>
            <person name="Armitage A.D."/>
            <person name="Taylor A."/>
            <person name="Sobczyk M.K."/>
            <person name="Baxter L."/>
            <person name="Greenfield B.P."/>
            <person name="Bates H.J."/>
            <person name="Wilson F."/>
            <person name="Jackson A.C."/>
            <person name="Ott S."/>
            <person name="Harrison R.J."/>
            <person name="Clarkson J.P."/>
        </authorList>
    </citation>
    <scope>NUCLEOTIDE SEQUENCE [LARGE SCALE GENOMIC DNA]</scope>
    <source>
        <strain evidence="1 2">Fo_A28</strain>
    </source>
</reference>
<gene>
    <name evidence="1" type="ORF">BFJ68_g11031</name>
</gene>
<evidence type="ECO:0000313" key="2">
    <source>
        <dbReference type="Proteomes" id="UP000285860"/>
    </source>
</evidence>
<comment type="caution">
    <text evidence="1">The sequence shown here is derived from an EMBL/GenBank/DDBJ whole genome shotgun (WGS) entry which is preliminary data.</text>
</comment>
<sequence length="97" mass="10477">MGVEKVVSNSKSNEELMDCCVVKCSGLIAEVAKDMSLSDPSPPSSGWVSWSHGQEFWPAMNSSTVEATIIPANRTAVKDNWCIGADAFIAVWSRILT</sequence>
<dbReference type="AlphaFoldDB" id="A0A420QIR3"/>